<keyword evidence="7 8" id="KW-0324">Glycolysis</keyword>
<dbReference type="UniPathway" id="UPA00109">
    <property type="reaction ID" value="UER00182"/>
</dbReference>
<evidence type="ECO:0000256" key="5">
    <source>
        <dbReference type="ARBA" id="ARBA00022777"/>
    </source>
</evidence>
<dbReference type="GO" id="GO:0046872">
    <property type="term" value="F:metal ion binding"/>
    <property type="evidence" value="ECO:0007669"/>
    <property type="project" value="UniProtKB-KW"/>
</dbReference>
<dbReference type="InterPro" id="IPR011183">
    <property type="entry name" value="PfpB_PPi_PFK"/>
</dbReference>
<dbReference type="InParanoid" id="A0A3L6F2L5"/>
<reference evidence="10" key="1">
    <citation type="submission" date="2015-12" db="EMBL/GenBank/DDBJ databases">
        <title>Update maize B73 reference genome by single molecule sequencing technologies.</title>
        <authorList>
            <consortium name="Maize Genome Sequencing Project"/>
            <person name="Ware D."/>
        </authorList>
    </citation>
    <scope>NUCLEOTIDE SEQUENCE</scope>
    <source>
        <tissue evidence="10">Seedling</tissue>
    </source>
</reference>
<comment type="subcellular location">
    <subcellularLocation>
        <location evidence="8">Cytoplasm</location>
    </subcellularLocation>
</comment>
<keyword evidence="5 8" id="KW-0418">Kinase</keyword>
<organism evidence="11">
    <name type="scientific">Zea mays</name>
    <name type="common">Maize</name>
    <dbReference type="NCBI Taxonomy" id="4577"/>
    <lineage>
        <taxon>Eukaryota</taxon>
        <taxon>Viridiplantae</taxon>
        <taxon>Streptophyta</taxon>
        <taxon>Embryophyta</taxon>
        <taxon>Tracheophyta</taxon>
        <taxon>Spermatophyta</taxon>
        <taxon>Magnoliopsida</taxon>
        <taxon>Liliopsida</taxon>
        <taxon>Poales</taxon>
        <taxon>Poaceae</taxon>
        <taxon>PACMAD clade</taxon>
        <taxon>Panicoideae</taxon>
        <taxon>Andropogonodae</taxon>
        <taxon>Andropogoneae</taxon>
        <taxon>Tripsacinae</taxon>
        <taxon>Zea</taxon>
    </lineage>
</organism>
<accession>A0A1D6Q8J0</accession>
<comment type="similarity">
    <text evidence="8">Belongs to the phosphofructokinase type A (PFKA) family. PPi-dependent PFK group II subfamily. Clade 'Long' sub-subfamily.</text>
</comment>
<dbReference type="InterPro" id="IPR000023">
    <property type="entry name" value="Phosphofructokinase_dom"/>
</dbReference>
<dbReference type="EMBL" id="NCVQ01000005">
    <property type="protein sequence ID" value="PWZ27126.1"/>
    <property type="molecule type" value="Genomic_DNA"/>
</dbReference>
<dbReference type="GO" id="GO:0005737">
    <property type="term" value="C:cytoplasm"/>
    <property type="evidence" value="ECO:0007669"/>
    <property type="project" value="UniProtKB-SubCell"/>
</dbReference>
<evidence type="ECO:0000259" key="9">
    <source>
        <dbReference type="Pfam" id="PF00365"/>
    </source>
</evidence>
<dbReference type="FunFam" id="3.40.50.460:FF:000022">
    <property type="entry name" value="Pyrophosphate--fructose 6-phosphate 1-phosphotransferase subunit alpha 2"/>
    <property type="match status" value="1"/>
</dbReference>
<evidence type="ECO:0000313" key="11">
    <source>
        <dbReference type="EMBL" id="PWZ27126.1"/>
    </source>
</evidence>
<dbReference type="Gene3D" id="1.10.10.480">
    <property type="entry name" value="Phosphofructokinase, domain 3"/>
    <property type="match status" value="1"/>
</dbReference>
<dbReference type="SUPFAM" id="SSF53784">
    <property type="entry name" value="Phosphofructokinase"/>
    <property type="match status" value="1"/>
</dbReference>
<evidence type="ECO:0000256" key="4">
    <source>
        <dbReference type="ARBA" id="ARBA00022723"/>
    </source>
</evidence>
<comment type="function">
    <text evidence="8">Regulatory subunit of pyrophosphate--fructose 6-phosphate 1-phosphotransferase.</text>
</comment>
<accession>A0A3L6F1Y1</accession>
<dbReference type="EMBL" id="CM000780">
    <property type="protein sequence ID" value="AQK54727.1"/>
    <property type="molecule type" value="Genomic_DNA"/>
</dbReference>
<evidence type="ECO:0000256" key="1">
    <source>
        <dbReference type="ARBA" id="ARBA00022490"/>
    </source>
</evidence>
<evidence type="ECO:0000256" key="7">
    <source>
        <dbReference type="ARBA" id="ARBA00023152"/>
    </source>
</evidence>
<name>A0A3L6F2L5_MAIZE</name>
<dbReference type="STRING" id="4577.A0A1D6Q8J0"/>
<dbReference type="EMBL" id="NCVQ01000005">
    <property type="protein sequence ID" value="PWZ27128.1"/>
    <property type="molecule type" value="Genomic_DNA"/>
</dbReference>
<proteinExistence type="inferred from homology"/>
<dbReference type="PANTHER" id="PTHR43650">
    <property type="entry name" value="PYROPHOSPHATE--FRUCTOSE 6-PHOSPHATE 1-PHOSPHOTRANSFERASE"/>
    <property type="match status" value="1"/>
</dbReference>
<evidence type="ECO:0000256" key="8">
    <source>
        <dbReference type="HAMAP-Rule" id="MF_03185"/>
    </source>
</evidence>
<dbReference type="NCBIfam" id="NF005482">
    <property type="entry name" value="PRK07085.1"/>
    <property type="match status" value="1"/>
</dbReference>
<keyword evidence="4 8" id="KW-0479">Metal-binding</keyword>
<keyword evidence="6 8" id="KW-0460">Magnesium</keyword>
<comment type="activity regulation">
    <text evidence="8">Allosterically activated by fructose 2,6-bisphosphate.</text>
</comment>
<dbReference type="GO" id="GO:0047334">
    <property type="term" value="F:diphosphate-fructose-6-phosphate 1-phosphotransferase activity"/>
    <property type="evidence" value="ECO:0007669"/>
    <property type="project" value="InterPro"/>
</dbReference>
<evidence type="ECO:0000256" key="2">
    <source>
        <dbReference type="ARBA" id="ARBA00022533"/>
    </source>
</evidence>
<feature type="domain" description="Phosphofructokinase" evidence="9">
    <location>
        <begin position="88"/>
        <end position="338"/>
    </location>
</feature>
<keyword evidence="2 8" id="KW-0021">Allosteric enzyme</keyword>
<evidence type="ECO:0000256" key="3">
    <source>
        <dbReference type="ARBA" id="ARBA00022679"/>
    </source>
</evidence>
<dbReference type="GO" id="GO:0015979">
    <property type="term" value="P:photosynthesis"/>
    <property type="evidence" value="ECO:0007669"/>
    <property type="project" value="UniProtKB-ARBA"/>
</dbReference>
<accession>A0A3L6F2L5</accession>
<dbReference type="FunFam" id="1.10.10.480:FF:000001">
    <property type="entry name" value="Pyrophosphate--fructose 6-phosphate 1-phosphotransferase subunit alpha"/>
    <property type="match status" value="1"/>
</dbReference>
<protein>
    <recommendedName>
        <fullName evidence="8">Pyrophosphate--fructose 6-phosphate 1-phosphotransferase subunit alpha</fullName>
        <shortName evidence="8">PFP</shortName>
    </recommendedName>
    <alternativeName>
        <fullName evidence="8">6-phosphofructokinase, pyrophosphate dependent</fullName>
    </alternativeName>
    <alternativeName>
        <fullName evidence="8">PPi-PFK</fullName>
    </alternativeName>
    <alternativeName>
        <fullName evidence="8">Pyrophosphate-dependent 6-phosphofructose-1-kinase</fullName>
    </alternativeName>
</protein>
<dbReference type="HAMAP" id="MF_01980">
    <property type="entry name" value="Phosphofructokinase_II_Long"/>
    <property type="match status" value="1"/>
</dbReference>
<comment type="pathway">
    <text evidence="8">Carbohydrate degradation; glycolysis; D-glyceraldehyde 3-phosphate and glycerone phosphate from D-glucose: step 3/4.</text>
</comment>
<dbReference type="SMR" id="A0A3L6F2L5"/>
<dbReference type="AlphaFoldDB" id="A0A3L6F2L5"/>
<gene>
    <name evidence="8" type="primary">PFP-ALPHA</name>
    <name evidence="10" type="ORF">ZEAMMB73_Zm00001d051629</name>
    <name evidence="11" type="ORF">Zm00014a_000350</name>
</gene>
<comment type="caution">
    <text evidence="8">Lacks conserved residue(s) required for the propagation of feature annotation.</text>
</comment>
<evidence type="ECO:0000313" key="10">
    <source>
        <dbReference type="EMBL" id="AQK54727.1"/>
    </source>
</evidence>
<sequence length="624" mass="67945">MDSDYGVPRELSEVQKKRALYQPEVPPCLQGTTVRVEYGDAAIAADQAGAHVISHAFPHTYGQPLAHFLRKTAVVLDAKVISEHPVVRVGIVFCGRQSPGGHNVVWGLYEAIKAHNQNSKLIGFLGGSDGLLAQRTLEITNEVLASYKNQGGYDMLGRTKDQIRTTEQVNGAMASCQALKLDALVIIGGVTSNTDAAQLAETFAEAKCATKVVGVPVTLNGDLKNQFVETTVGFDTICKVNAQLISNVCTDALSAEKYYYFIRLMGRKASHVALECALQSHPNMVILGEEVAASKLTIFDITKQICDAVQARAEKDKNHGVVLIPEGLVESIPELYALLQEIHGLHGKGVSVENISSQLSPWASALFEFLPPFIRKQLLLHPESDDSAQLSQIETEKLLAQLVETEMNRRLVCFLWTLRRALTKERSLMQSVTSLATKLGEHCLPSLTAIMPMQVLGHVCYHIIAAGLNGYMATVTNVKSPVNKWRCGAAPISSMMTVQRWSRGPSATQIGKPAVHMASVDLKGKAYDVLRQNSSRFLLEDVYRNPGPLQFEGPGADSKPISLCVEDQDYMGRIKKLQEYLEKVKSIVKPGCSQDVLKAALSAMSSVTETLNIMTSSSTGQTAL</sequence>
<keyword evidence="1 8" id="KW-0963">Cytoplasm</keyword>
<dbReference type="Gene3D" id="3.40.50.450">
    <property type="match status" value="1"/>
</dbReference>
<reference evidence="11" key="2">
    <citation type="journal article" date="2018" name="Nat. Genet.">
        <title>Extensive intraspecific gene order and gene structural variations between Mo17 and other maize genomes.</title>
        <authorList>
            <person name="Sun S."/>
            <person name="Zhou Y."/>
            <person name="Chen J."/>
            <person name="Shi J."/>
            <person name="Zhao H."/>
            <person name="Zhao H."/>
            <person name="Song W."/>
            <person name="Zhang M."/>
            <person name="Cui Y."/>
            <person name="Dong X."/>
            <person name="Liu H."/>
            <person name="Ma X."/>
            <person name="Jiao Y."/>
            <person name="Wang B."/>
            <person name="Wei X."/>
            <person name="Stein J.C."/>
            <person name="Glaubitz J.C."/>
            <person name="Lu F."/>
            <person name="Yu G."/>
            <person name="Liang C."/>
            <person name="Fengler K."/>
            <person name="Li B."/>
            <person name="Rafalski A."/>
            <person name="Schnable P.S."/>
            <person name="Ware D.H."/>
            <person name="Buckler E.S."/>
            <person name="Lai J."/>
        </authorList>
    </citation>
    <scope>NUCLEOTIDE SEQUENCE [LARGE SCALE GENOMIC DNA]</scope>
    <source>
        <tissue evidence="11">Seedling</tissue>
    </source>
</reference>
<dbReference type="NCBIfam" id="TIGR02477">
    <property type="entry name" value="PFKA_PPi"/>
    <property type="match status" value="1"/>
</dbReference>
<dbReference type="IntAct" id="A0A3L6F2L5">
    <property type="interactions" value="4"/>
</dbReference>
<dbReference type="GO" id="GO:0005524">
    <property type="term" value="F:ATP binding"/>
    <property type="evidence" value="ECO:0007669"/>
    <property type="project" value="InterPro"/>
</dbReference>
<dbReference type="InterPro" id="IPR035966">
    <property type="entry name" value="PKF_sf"/>
</dbReference>
<dbReference type="Gene3D" id="3.40.50.460">
    <property type="entry name" value="Phosphofructokinase domain"/>
    <property type="match status" value="1"/>
</dbReference>
<dbReference type="GO" id="GO:0003872">
    <property type="term" value="F:6-phosphofructokinase activity"/>
    <property type="evidence" value="ECO:0007669"/>
    <property type="project" value="UniProtKB-UniRule"/>
</dbReference>
<dbReference type="PANTHER" id="PTHR43650:SF17">
    <property type="entry name" value="PYROPHOSPHATE--FRUCTOSE 6-PHOSPHATE 1-PHOSPHOTRANSFERASE SUBUNIT ALPHA 1"/>
    <property type="match status" value="1"/>
</dbReference>
<comment type="subunit">
    <text evidence="8">Tetramer of two alpha (regulatory) and two beta (catalytic) chains.</text>
</comment>
<dbReference type="Pfam" id="PF00365">
    <property type="entry name" value="PFK"/>
    <property type="match status" value="1"/>
</dbReference>
<evidence type="ECO:0000256" key="6">
    <source>
        <dbReference type="ARBA" id="ARBA00022842"/>
    </source>
</evidence>
<dbReference type="Proteomes" id="UP000251960">
    <property type="component" value="Chromosome 4"/>
</dbReference>
<dbReference type="ExpressionAtlas" id="A0A3L6F2L5">
    <property type="expression patterns" value="baseline and differential"/>
</dbReference>
<keyword evidence="3 8" id="KW-0808">Transferase</keyword>